<dbReference type="EMBL" id="NBWU01000009">
    <property type="protein sequence ID" value="PCE62434.1"/>
    <property type="molecule type" value="Genomic_DNA"/>
</dbReference>
<organism evidence="1 2">
    <name type="scientific">Sediminicola luteus</name>
    <dbReference type="NCBI Taxonomy" id="319238"/>
    <lineage>
        <taxon>Bacteria</taxon>
        <taxon>Pseudomonadati</taxon>
        <taxon>Bacteroidota</taxon>
        <taxon>Flavobacteriia</taxon>
        <taxon>Flavobacteriales</taxon>
        <taxon>Flavobacteriaceae</taxon>
        <taxon>Sediminicola</taxon>
    </lineage>
</organism>
<reference evidence="1 2" key="1">
    <citation type="submission" date="2017-04" db="EMBL/GenBank/DDBJ databases">
        <title>A new member of the family Flavobacteriaceae isolated from ascidians.</title>
        <authorList>
            <person name="Chen L."/>
        </authorList>
    </citation>
    <scope>NUCLEOTIDE SEQUENCE [LARGE SCALE GENOMIC DNA]</scope>
    <source>
        <strain evidence="1 2">HQA918</strain>
    </source>
</reference>
<evidence type="ECO:0000313" key="1">
    <source>
        <dbReference type="EMBL" id="PCE62434.1"/>
    </source>
</evidence>
<dbReference type="Proteomes" id="UP000219559">
    <property type="component" value="Unassembled WGS sequence"/>
</dbReference>
<dbReference type="AlphaFoldDB" id="A0A2A4G377"/>
<gene>
    <name evidence="1" type="ORF">B7P33_18955</name>
</gene>
<dbReference type="InterPro" id="IPR025348">
    <property type="entry name" value="DUF4252"/>
</dbReference>
<evidence type="ECO:0000313" key="2">
    <source>
        <dbReference type="Proteomes" id="UP000219559"/>
    </source>
</evidence>
<evidence type="ECO:0008006" key="3">
    <source>
        <dbReference type="Google" id="ProtNLM"/>
    </source>
</evidence>
<dbReference type="Pfam" id="PF14060">
    <property type="entry name" value="DUF4252"/>
    <property type="match status" value="1"/>
</dbReference>
<accession>A0A2A4G377</accession>
<dbReference type="RefSeq" id="WP_097443805.1">
    <property type="nucleotide sequence ID" value="NZ_NBWU01000009.1"/>
</dbReference>
<dbReference type="OrthoDB" id="1143555at2"/>
<sequence>MKTNLLKIFLAIGVLFSLQSCKNEASLQQYFVDSMEKPHFMSFDVSAGMLNIAEGELDAKQKEALQSLKKLNVLIFKKNDSNATDFETERASVDKILKSGDFTELMKVKTPFGKGSLRYYGDEDAIDEVVLYGSNSDKGFVLMRILGDNMNPANLMQMVQALEKSNYKGEGLGSISEMFGS</sequence>
<proteinExistence type="predicted"/>
<dbReference type="PROSITE" id="PS51257">
    <property type="entry name" value="PROKAR_LIPOPROTEIN"/>
    <property type="match status" value="1"/>
</dbReference>
<protein>
    <recommendedName>
        <fullName evidence="3">DUF4252 domain-containing protein</fullName>
    </recommendedName>
</protein>
<keyword evidence="2" id="KW-1185">Reference proteome</keyword>
<name>A0A2A4G377_9FLAO</name>
<comment type="caution">
    <text evidence="1">The sequence shown here is derived from an EMBL/GenBank/DDBJ whole genome shotgun (WGS) entry which is preliminary data.</text>
</comment>